<evidence type="ECO:0000313" key="10">
    <source>
        <dbReference type="Proteomes" id="UP000050501"/>
    </source>
</evidence>
<dbReference type="Pfam" id="PF19300">
    <property type="entry name" value="BPD_transp_1_N"/>
    <property type="match status" value="1"/>
</dbReference>
<feature type="transmembrane region" description="Helical" evidence="7">
    <location>
        <begin position="308"/>
        <end position="332"/>
    </location>
</feature>
<feature type="transmembrane region" description="Helical" evidence="7">
    <location>
        <begin position="107"/>
        <end position="126"/>
    </location>
</feature>
<evidence type="ECO:0000259" key="8">
    <source>
        <dbReference type="PROSITE" id="PS50928"/>
    </source>
</evidence>
<dbReference type="InterPro" id="IPR035906">
    <property type="entry name" value="MetI-like_sf"/>
</dbReference>
<evidence type="ECO:0000256" key="5">
    <source>
        <dbReference type="ARBA" id="ARBA00022989"/>
    </source>
</evidence>
<dbReference type="InterPro" id="IPR000515">
    <property type="entry name" value="MetI-like"/>
</dbReference>
<feature type="transmembrane region" description="Helical" evidence="7">
    <location>
        <begin position="198"/>
        <end position="220"/>
    </location>
</feature>
<dbReference type="SUPFAM" id="SSF161098">
    <property type="entry name" value="MetI-like"/>
    <property type="match status" value="1"/>
</dbReference>
<evidence type="ECO:0000256" key="3">
    <source>
        <dbReference type="ARBA" id="ARBA00022475"/>
    </source>
</evidence>
<keyword evidence="4 7" id="KW-0812">Transmembrane</keyword>
<evidence type="ECO:0000256" key="7">
    <source>
        <dbReference type="RuleBase" id="RU363032"/>
    </source>
</evidence>
<dbReference type="Gene3D" id="1.10.3720.10">
    <property type="entry name" value="MetI-like"/>
    <property type="match status" value="1"/>
</dbReference>
<dbReference type="EMBL" id="LGCM01000033">
    <property type="protein sequence ID" value="KPL82978.1"/>
    <property type="molecule type" value="Genomic_DNA"/>
</dbReference>
<evidence type="ECO:0000256" key="6">
    <source>
        <dbReference type="ARBA" id="ARBA00023136"/>
    </source>
</evidence>
<sequence>MNLISYIVRRLLLMIPMIIGITIALFVVTRIVPVNPLAVILTEKSMDNPASVKAATEKWGLDKSLPEQYFIYLKNLVQGDMGISFKTKNPVTKDIITFLPATIELGIASFIFAILLGLPLGIFAALRAGKFIDHFSRVFALLGASMPPFWSGLLMLFLFYYKLGVLPGPGRVDARIGPPTHATGLFLFDSLLAGDMPAFWSSLSHLILPAIILGWFTLALMARITRSSLIEVLQQDYIRTARAKGLRESAVVVKHALQNALIPMVTIMGLAFAGLMTGAIMTETIFAWPGIGRYAVEASVNLDYPALMGTTLVIAILYMFMNLIVDVLYAVIDPRIREA</sequence>
<dbReference type="PANTHER" id="PTHR43163:SF6">
    <property type="entry name" value="DIPEPTIDE TRANSPORT SYSTEM PERMEASE PROTEIN DPPB-RELATED"/>
    <property type="match status" value="1"/>
</dbReference>
<dbReference type="GO" id="GO:0005886">
    <property type="term" value="C:plasma membrane"/>
    <property type="evidence" value="ECO:0007669"/>
    <property type="project" value="UniProtKB-SubCell"/>
</dbReference>
<dbReference type="InterPro" id="IPR045621">
    <property type="entry name" value="BPD_transp_1_N"/>
</dbReference>
<dbReference type="Proteomes" id="UP000050501">
    <property type="component" value="Unassembled WGS sequence"/>
</dbReference>
<feature type="transmembrane region" description="Helical" evidence="7">
    <location>
        <begin position="264"/>
        <end position="288"/>
    </location>
</feature>
<organism evidence="9 10">
    <name type="scientific">Levilinea saccharolytica</name>
    <dbReference type="NCBI Taxonomy" id="229921"/>
    <lineage>
        <taxon>Bacteria</taxon>
        <taxon>Bacillati</taxon>
        <taxon>Chloroflexota</taxon>
        <taxon>Anaerolineae</taxon>
        <taxon>Anaerolineales</taxon>
        <taxon>Anaerolineaceae</taxon>
        <taxon>Levilinea</taxon>
    </lineage>
</organism>
<proteinExistence type="inferred from homology"/>
<accession>A0A0N8GQ83</accession>
<keyword evidence="5 7" id="KW-1133">Transmembrane helix</keyword>
<dbReference type="STRING" id="229921.ADN01_08685"/>
<feature type="transmembrane region" description="Helical" evidence="7">
    <location>
        <begin position="138"/>
        <end position="161"/>
    </location>
</feature>
<gene>
    <name evidence="9" type="ORF">ADN01_08685</name>
</gene>
<name>A0A0N8GQ83_9CHLR</name>
<keyword evidence="10" id="KW-1185">Reference proteome</keyword>
<feature type="transmembrane region" description="Helical" evidence="7">
    <location>
        <begin position="12"/>
        <end position="32"/>
    </location>
</feature>
<evidence type="ECO:0000256" key="4">
    <source>
        <dbReference type="ARBA" id="ARBA00022692"/>
    </source>
</evidence>
<evidence type="ECO:0000256" key="1">
    <source>
        <dbReference type="ARBA" id="ARBA00004651"/>
    </source>
</evidence>
<keyword evidence="6 7" id="KW-0472">Membrane</keyword>
<keyword evidence="2 7" id="KW-0813">Transport</keyword>
<dbReference type="AlphaFoldDB" id="A0A0N8GQ83"/>
<protein>
    <submittedName>
        <fullName evidence="9">Peptide ABC transporter permease</fullName>
    </submittedName>
</protein>
<keyword evidence="3" id="KW-1003">Cell membrane</keyword>
<dbReference type="PANTHER" id="PTHR43163">
    <property type="entry name" value="DIPEPTIDE TRANSPORT SYSTEM PERMEASE PROTEIN DPPB-RELATED"/>
    <property type="match status" value="1"/>
</dbReference>
<dbReference type="OrthoDB" id="9772184at2"/>
<comment type="subcellular location">
    <subcellularLocation>
        <location evidence="1 7">Cell membrane</location>
        <topology evidence="1 7">Multi-pass membrane protein</topology>
    </subcellularLocation>
</comment>
<evidence type="ECO:0000313" key="9">
    <source>
        <dbReference type="EMBL" id="KPL82978.1"/>
    </source>
</evidence>
<dbReference type="CDD" id="cd06261">
    <property type="entry name" value="TM_PBP2"/>
    <property type="match status" value="1"/>
</dbReference>
<feature type="domain" description="ABC transmembrane type-1" evidence="8">
    <location>
        <begin position="99"/>
        <end position="329"/>
    </location>
</feature>
<comment type="similarity">
    <text evidence="7">Belongs to the binding-protein-dependent transport system permease family.</text>
</comment>
<dbReference type="Pfam" id="PF00528">
    <property type="entry name" value="BPD_transp_1"/>
    <property type="match status" value="1"/>
</dbReference>
<comment type="caution">
    <text evidence="9">The sequence shown here is derived from an EMBL/GenBank/DDBJ whole genome shotgun (WGS) entry which is preliminary data.</text>
</comment>
<dbReference type="GO" id="GO:0055085">
    <property type="term" value="P:transmembrane transport"/>
    <property type="evidence" value="ECO:0007669"/>
    <property type="project" value="InterPro"/>
</dbReference>
<dbReference type="RefSeq" id="WP_062418238.1">
    <property type="nucleotide sequence ID" value="NZ_DF967974.1"/>
</dbReference>
<evidence type="ECO:0000256" key="2">
    <source>
        <dbReference type="ARBA" id="ARBA00022448"/>
    </source>
</evidence>
<dbReference type="PROSITE" id="PS50928">
    <property type="entry name" value="ABC_TM1"/>
    <property type="match status" value="1"/>
</dbReference>
<reference evidence="9 10" key="1">
    <citation type="submission" date="2015-07" db="EMBL/GenBank/DDBJ databases">
        <title>Genome sequence of Levilinea saccharolytica DSM 16555.</title>
        <authorList>
            <person name="Hemp J."/>
            <person name="Ward L.M."/>
            <person name="Pace L.A."/>
            <person name="Fischer W.W."/>
        </authorList>
    </citation>
    <scope>NUCLEOTIDE SEQUENCE [LARGE SCALE GENOMIC DNA]</scope>
    <source>
        <strain evidence="9 10">KIBI-1</strain>
    </source>
</reference>
<dbReference type="PATRIC" id="fig|229921.5.peg.1950"/>